<feature type="compositionally biased region" description="Polar residues" evidence="1">
    <location>
        <begin position="129"/>
        <end position="138"/>
    </location>
</feature>
<feature type="domain" description="Reverse transcriptase" evidence="2">
    <location>
        <begin position="73"/>
        <end position="267"/>
    </location>
</feature>
<keyword evidence="4" id="KW-1185">Reference proteome</keyword>
<evidence type="ECO:0000313" key="3">
    <source>
        <dbReference type="EMBL" id="GAA4266182.1"/>
    </source>
</evidence>
<protein>
    <recommendedName>
        <fullName evidence="2">Reverse transcriptase domain-containing protein</fullName>
    </recommendedName>
</protein>
<accession>A0ABP8E1T9</accession>
<evidence type="ECO:0000313" key="4">
    <source>
        <dbReference type="Proteomes" id="UP001501594"/>
    </source>
</evidence>
<evidence type="ECO:0000259" key="2">
    <source>
        <dbReference type="Pfam" id="PF00078"/>
    </source>
</evidence>
<dbReference type="CDD" id="cd01646">
    <property type="entry name" value="RT_Bac_retron_I"/>
    <property type="match status" value="1"/>
</dbReference>
<dbReference type="Pfam" id="PF00078">
    <property type="entry name" value="RVT_1"/>
    <property type="match status" value="1"/>
</dbReference>
<reference evidence="4" key="1">
    <citation type="journal article" date="2019" name="Int. J. Syst. Evol. Microbiol.">
        <title>The Global Catalogue of Microorganisms (GCM) 10K type strain sequencing project: providing services to taxonomists for standard genome sequencing and annotation.</title>
        <authorList>
            <consortium name="The Broad Institute Genomics Platform"/>
            <consortium name="The Broad Institute Genome Sequencing Center for Infectious Disease"/>
            <person name="Wu L."/>
            <person name="Ma J."/>
        </authorList>
    </citation>
    <scope>NUCLEOTIDE SEQUENCE [LARGE SCALE GENOMIC DNA]</scope>
    <source>
        <strain evidence="4">JCM 17442</strain>
    </source>
</reference>
<dbReference type="EMBL" id="BAABAU010000001">
    <property type="protein sequence ID" value="GAA4266182.1"/>
    <property type="molecule type" value="Genomic_DNA"/>
</dbReference>
<dbReference type="RefSeq" id="WP_344795176.1">
    <property type="nucleotide sequence ID" value="NZ_BAABAU010000001.1"/>
</dbReference>
<evidence type="ECO:0000256" key="1">
    <source>
        <dbReference type="SAM" id="MobiDB-lite"/>
    </source>
</evidence>
<proteinExistence type="predicted"/>
<name>A0ABP8E1T9_9MICO</name>
<sequence length="523" mass="58371">MNFFGMDLAEAARLVESEIFGDWYRDPWGWPELRLTEMTGLEPADVGLIVGKGAGWDFAPSFHSFEIPKSFFGQRPAVLLDPVTRLLFAAAVQRFAEQLEVELSNWSYGWRYRDGSRANNSEERDRYRQSQQDATRSTFSGETDITSFFASVDVPKLLETLRTLGCSSIPANIIERVLTRHNGLSFRSGLPQRSTASAILAQVALSPVDDVISRALEQGRISRARRWMDDISFEGDYEGVYRLLLEVQAAARNAGLEINASKTAITSAEQKALEFERADQRVIRTEQDIVDDDYPDLTMTVISDRELLAAEDAVLQNPREQSRTELGLVLRSLWKSSRFGRVAEWIDASRWIPHGADHLSRYLREAGNAGVVSLDSLNAWFVGEHTSDWPHTDWVAAQHATAIAAEVMSNDAVKVLRSWLEVSQNAQKLAVAVQRLASVEPQPTRGTLTHRIDSAHDPILIRLMVLGLLASGAPVSAVSGHLDRTPSLKLLHRYLDNHNWKLPTVPDDFAGTEGTQPERTPAV</sequence>
<dbReference type="InterPro" id="IPR000477">
    <property type="entry name" value="RT_dom"/>
</dbReference>
<gene>
    <name evidence="3" type="ORF">GCM10022256_17940</name>
</gene>
<comment type="caution">
    <text evidence="3">The sequence shown here is derived from an EMBL/GenBank/DDBJ whole genome shotgun (WGS) entry which is preliminary data.</text>
</comment>
<feature type="region of interest" description="Disordered" evidence="1">
    <location>
        <begin position="117"/>
        <end position="138"/>
    </location>
</feature>
<dbReference type="Proteomes" id="UP001501594">
    <property type="component" value="Unassembled WGS sequence"/>
</dbReference>
<feature type="compositionally biased region" description="Basic and acidic residues" evidence="1">
    <location>
        <begin position="117"/>
        <end position="128"/>
    </location>
</feature>
<organism evidence="3 4">
    <name type="scientific">Frondihabitans peucedani</name>
    <dbReference type="NCBI Taxonomy" id="598626"/>
    <lineage>
        <taxon>Bacteria</taxon>
        <taxon>Bacillati</taxon>
        <taxon>Actinomycetota</taxon>
        <taxon>Actinomycetes</taxon>
        <taxon>Micrococcales</taxon>
        <taxon>Microbacteriaceae</taxon>
        <taxon>Frondihabitans</taxon>
    </lineage>
</organism>